<dbReference type="Proteomes" id="UP000229497">
    <property type="component" value="Unassembled WGS sequence"/>
</dbReference>
<sequence>MVPKKRKYYDEHTKRFLKHFIKEAEIPPVKADVDLLEKTTDFWGWYESQQKKFNCYQPFFQNPITKSFYLDYVYKKGDSKYWFNQALRLVEA</sequence>
<dbReference type="EMBL" id="PCVK01000095">
    <property type="protein sequence ID" value="PIQ71445.1"/>
    <property type="molecule type" value="Genomic_DNA"/>
</dbReference>
<gene>
    <name evidence="1" type="ORF">COV87_03385</name>
</gene>
<organism evidence="1 2">
    <name type="scientific">Candidatus Roizmanbacteria bacterium CG11_big_fil_rev_8_21_14_0_20_37_16</name>
    <dbReference type="NCBI Taxonomy" id="1974857"/>
    <lineage>
        <taxon>Bacteria</taxon>
        <taxon>Candidatus Roizmaniibacteriota</taxon>
    </lineage>
</organism>
<dbReference type="AlphaFoldDB" id="A0A2H0KJN1"/>
<evidence type="ECO:0000313" key="1">
    <source>
        <dbReference type="EMBL" id="PIQ71445.1"/>
    </source>
</evidence>
<name>A0A2H0KJN1_9BACT</name>
<protein>
    <submittedName>
        <fullName evidence="1">Uncharacterized protein</fullName>
    </submittedName>
</protein>
<evidence type="ECO:0000313" key="2">
    <source>
        <dbReference type="Proteomes" id="UP000229497"/>
    </source>
</evidence>
<accession>A0A2H0KJN1</accession>
<proteinExistence type="predicted"/>
<reference evidence="1 2" key="1">
    <citation type="submission" date="2017-09" db="EMBL/GenBank/DDBJ databases">
        <title>Depth-based differentiation of microbial function through sediment-hosted aquifers and enrichment of novel symbionts in the deep terrestrial subsurface.</title>
        <authorList>
            <person name="Probst A.J."/>
            <person name="Ladd B."/>
            <person name="Jarett J.K."/>
            <person name="Geller-Mcgrath D.E."/>
            <person name="Sieber C.M."/>
            <person name="Emerson J.B."/>
            <person name="Anantharaman K."/>
            <person name="Thomas B.C."/>
            <person name="Malmstrom R."/>
            <person name="Stieglmeier M."/>
            <person name="Klingl A."/>
            <person name="Woyke T."/>
            <person name="Ryan C.M."/>
            <person name="Banfield J.F."/>
        </authorList>
    </citation>
    <scope>NUCLEOTIDE SEQUENCE [LARGE SCALE GENOMIC DNA]</scope>
    <source>
        <strain evidence="1">CG11_big_fil_rev_8_21_14_0_20_37_16</strain>
    </source>
</reference>
<comment type="caution">
    <text evidence="1">The sequence shown here is derived from an EMBL/GenBank/DDBJ whole genome shotgun (WGS) entry which is preliminary data.</text>
</comment>